<reference evidence="10 11" key="1">
    <citation type="journal article" date="2023" name="G3 (Bethesda)">
        <title>A chromosome-length genome assembly and annotation of blackberry (Rubus argutus, cv. 'Hillquist').</title>
        <authorList>
            <person name="Bruna T."/>
            <person name="Aryal R."/>
            <person name="Dudchenko O."/>
            <person name="Sargent D.J."/>
            <person name="Mead D."/>
            <person name="Buti M."/>
            <person name="Cavallini A."/>
            <person name="Hytonen T."/>
            <person name="Andres J."/>
            <person name="Pham M."/>
            <person name="Weisz D."/>
            <person name="Mascagni F."/>
            <person name="Usai G."/>
            <person name="Natali L."/>
            <person name="Bassil N."/>
            <person name="Fernandez G.E."/>
            <person name="Lomsadze A."/>
            <person name="Armour M."/>
            <person name="Olukolu B."/>
            <person name="Poorten T."/>
            <person name="Britton C."/>
            <person name="Davik J."/>
            <person name="Ashrafi H."/>
            <person name="Aiden E.L."/>
            <person name="Borodovsky M."/>
            <person name="Worthington M."/>
        </authorList>
    </citation>
    <scope>NUCLEOTIDE SEQUENCE [LARGE SCALE GENOMIC DNA]</scope>
    <source>
        <strain evidence="10">PI 553951</strain>
    </source>
</reference>
<evidence type="ECO:0000313" key="11">
    <source>
        <dbReference type="Proteomes" id="UP001457282"/>
    </source>
</evidence>
<dbReference type="EMBL" id="JBEDUW010000004">
    <property type="protein sequence ID" value="KAK9935692.1"/>
    <property type="molecule type" value="Genomic_DNA"/>
</dbReference>
<dbReference type="InterPro" id="IPR012923">
    <property type="entry name" value="Csm3"/>
</dbReference>
<dbReference type="Pfam" id="PF07962">
    <property type="entry name" value="Swi3"/>
    <property type="match status" value="1"/>
</dbReference>
<comment type="similarity">
    <text evidence="2 7">Belongs to the CSM3 family.</text>
</comment>
<comment type="subcellular location">
    <subcellularLocation>
        <location evidence="1 7">Nucleus</location>
    </subcellularLocation>
</comment>
<evidence type="ECO:0000256" key="2">
    <source>
        <dbReference type="ARBA" id="ARBA00006075"/>
    </source>
</evidence>
<name>A0AAW1XGQ2_RUBAR</name>
<evidence type="ECO:0000256" key="4">
    <source>
        <dbReference type="ARBA" id="ARBA00023242"/>
    </source>
</evidence>
<evidence type="ECO:0000313" key="10">
    <source>
        <dbReference type="EMBL" id="KAK9935692.1"/>
    </source>
</evidence>
<dbReference type="Gene3D" id="4.10.60.10">
    <property type="entry name" value="Zinc finger, CCHC-type"/>
    <property type="match status" value="1"/>
</dbReference>
<evidence type="ECO:0000259" key="9">
    <source>
        <dbReference type="PROSITE" id="PS50158"/>
    </source>
</evidence>
<dbReference type="GO" id="GO:0003677">
    <property type="term" value="F:DNA binding"/>
    <property type="evidence" value="ECO:0007669"/>
    <property type="project" value="TreeGrafter"/>
</dbReference>
<keyword evidence="3 7" id="KW-0227">DNA damage</keyword>
<evidence type="ECO:0000256" key="1">
    <source>
        <dbReference type="ARBA" id="ARBA00004123"/>
    </source>
</evidence>
<dbReference type="InterPro" id="IPR001878">
    <property type="entry name" value="Znf_CCHC"/>
</dbReference>
<accession>A0AAW1XGQ2</accession>
<dbReference type="Proteomes" id="UP001457282">
    <property type="component" value="Unassembled WGS sequence"/>
</dbReference>
<dbReference type="GO" id="GO:0031298">
    <property type="term" value="C:replication fork protection complex"/>
    <property type="evidence" value="ECO:0007669"/>
    <property type="project" value="TreeGrafter"/>
</dbReference>
<feature type="compositionally biased region" description="Basic and acidic residues" evidence="8">
    <location>
        <begin position="191"/>
        <end position="206"/>
    </location>
</feature>
<feature type="region of interest" description="Disordered" evidence="8">
    <location>
        <begin position="1"/>
        <end position="81"/>
    </location>
</feature>
<dbReference type="PANTHER" id="PTHR13220:SF11">
    <property type="entry name" value="TIMELESS-INTERACTING PROTEIN"/>
    <property type="match status" value="1"/>
</dbReference>
<dbReference type="GO" id="GO:0006974">
    <property type="term" value="P:DNA damage response"/>
    <property type="evidence" value="ECO:0007669"/>
    <property type="project" value="UniProtKB-KW"/>
</dbReference>
<evidence type="ECO:0000256" key="5">
    <source>
        <dbReference type="ARBA" id="ARBA00023306"/>
    </source>
</evidence>
<feature type="compositionally biased region" description="Pro residues" evidence="8">
    <location>
        <begin position="36"/>
        <end position="46"/>
    </location>
</feature>
<sequence length="296" mass="32956">MEKPAATGCFKCGRPGHWSRDCPSSAQTPNSNPDSNPNPNPNPRPTNPSSSSYSFKSGTGTGASKGKKVSAPKTRPKLTPELLLSDNGLGYILRHFPRSFKYRGRGHEVRDLGNLIGLYTEWHSRLLPYYSFDHFVHKVEQVAATKRVKMTVRELRERVARGGDPTKLHEPPVVGQDIPNDEQETLNPEGPSDHQGDISSGNHDDDFMQEDMLNEIYKQATEEPPAEDLQCDMVTASISGTESFRKDLTTQVPNLNNEVGESSENQMTDEQRARMDASRLKALEKAAARRRQLQAV</sequence>
<comment type="caution">
    <text evidence="10">The sequence shown here is derived from an EMBL/GenBank/DDBJ whole genome shotgun (WGS) entry which is preliminary data.</text>
</comment>
<dbReference type="PROSITE" id="PS50158">
    <property type="entry name" value="ZF_CCHC"/>
    <property type="match status" value="1"/>
</dbReference>
<feature type="compositionally biased region" description="Low complexity" evidence="8">
    <location>
        <begin position="47"/>
        <end position="64"/>
    </location>
</feature>
<proteinExistence type="inferred from homology"/>
<dbReference type="InterPro" id="IPR040038">
    <property type="entry name" value="TIPIN/Csm3/Swi3"/>
</dbReference>
<protein>
    <recommendedName>
        <fullName evidence="9">CCHC-type domain-containing protein</fullName>
    </recommendedName>
</protein>
<dbReference type="InterPro" id="IPR036875">
    <property type="entry name" value="Znf_CCHC_sf"/>
</dbReference>
<organism evidence="10 11">
    <name type="scientific">Rubus argutus</name>
    <name type="common">Southern blackberry</name>
    <dbReference type="NCBI Taxonomy" id="59490"/>
    <lineage>
        <taxon>Eukaryota</taxon>
        <taxon>Viridiplantae</taxon>
        <taxon>Streptophyta</taxon>
        <taxon>Embryophyta</taxon>
        <taxon>Tracheophyta</taxon>
        <taxon>Spermatophyta</taxon>
        <taxon>Magnoliopsida</taxon>
        <taxon>eudicotyledons</taxon>
        <taxon>Gunneridae</taxon>
        <taxon>Pentapetalae</taxon>
        <taxon>rosids</taxon>
        <taxon>fabids</taxon>
        <taxon>Rosales</taxon>
        <taxon>Rosaceae</taxon>
        <taxon>Rosoideae</taxon>
        <taxon>Rosoideae incertae sedis</taxon>
        <taxon>Rubus</taxon>
    </lineage>
</organism>
<feature type="compositionally biased region" description="Basic and acidic residues" evidence="8">
    <location>
        <begin position="159"/>
        <end position="170"/>
    </location>
</feature>
<keyword evidence="6" id="KW-0862">Zinc</keyword>
<dbReference type="SMART" id="SM00343">
    <property type="entry name" value="ZnF_C2HC"/>
    <property type="match status" value="1"/>
</dbReference>
<dbReference type="GO" id="GO:0043111">
    <property type="term" value="P:replication fork arrest"/>
    <property type="evidence" value="ECO:0007669"/>
    <property type="project" value="TreeGrafter"/>
</dbReference>
<dbReference type="GO" id="GO:0000076">
    <property type="term" value="P:DNA replication checkpoint signaling"/>
    <property type="evidence" value="ECO:0007669"/>
    <property type="project" value="UniProtKB-UniRule"/>
</dbReference>
<dbReference type="GO" id="GO:0031297">
    <property type="term" value="P:replication fork processing"/>
    <property type="evidence" value="ECO:0007669"/>
    <property type="project" value="UniProtKB-UniRule"/>
</dbReference>
<feature type="compositionally biased region" description="Basic residues" evidence="8">
    <location>
        <begin position="65"/>
        <end position="76"/>
    </location>
</feature>
<dbReference type="GO" id="GO:0008270">
    <property type="term" value="F:zinc ion binding"/>
    <property type="evidence" value="ECO:0007669"/>
    <property type="project" value="UniProtKB-KW"/>
</dbReference>
<keyword evidence="6" id="KW-0863">Zinc-finger</keyword>
<gene>
    <name evidence="10" type="ORF">M0R45_022781</name>
</gene>
<keyword evidence="11" id="KW-1185">Reference proteome</keyword>
<keyword evidence="6" id="KW-0479">Metal-binding</keyword>
<dbReference type="SUPFAM" id="SSF57756">
    <property type="entry name" value="Retrovirus zinc finger-like domains"/>
    <property type="match status" value="1"/>
</dbReference>
<keyword evidence="4 7" id="KW-0539">Nucleus</keyword>
<feature type="region of interest" description="Disordered" evidence="8">
    <location>
        <begin position="159"/>
        <end position="206"/>
    </location>
</feature>
<feature type="domain" description="CCHC-type" evidence="9">
    <location>
        <begin position="9"/>
        <end position="24"/>
    </location>
</feature>
<evidence type="ECO:0000256" key="3">
    <source>
        <dbReference type="ARBA" id="ARBA00022763"/>
    </source>
</evidence>
<keyword evidence="5 7" id="KW-0131">Cell cycle</keyword>
<evidence type="ECO:0000256" key="7">
    <source>
        <dbReference type="RuleBase" id="RU366049"/>
    </source>
</evidence>
<dbReference type="AlphaFoldDB" id="A0AAW1XGQ2"/>
<evidence type="ECO:0000256" key="6">
    <source>
        <dbReference type="PROSITE-ProRule" id="PRU00047"/>
    </source>
</evidence>
<evidence type="ECO:0000256" key="8">
    <source>
        <dbReference type="SAM" id="MobiDB-lite"/>
    </source>
</evidence>
<comment type="function">
    <text evidence="7">Plays an important role in the control of DNA replication and the maintenance of replication fork stability.</text>
</comment>
<dbReference type="PANTHER" id="PTHR13220">
    <property type="entry name" value="TIMELESS INTERACTING-RELATED"/>
    <property type="match status" value="1"/>
</dbReference>
<dbReference type="Pfam" id="PF00098">
    <property type="entry name" value="zf-CCHC"/>
    <property type="match status" value="1"/>
</dbReference>